<dbReference type="EMBL" id="AP018052">
    <property type="protein sequence ID" value="BAZ92680.1"/>
    <property type="molecule type" value="Genomic_DNA"/>
</dbReference>
<evidence type="ECO:0000256" key="3">
    <source>
        <dbReference type="ARBA" id="ARBA00022679"/>
    </source>
</evidence>
<dbReference type="GO" id="GO:0003725">
    <property type="term" value="F:double-stranded RNA binding"/>
    <property type="evidence" value="ECO:0007669"/>
    <property type="project" value="InterPro"/>
</dbReference>
<evidence type="ECO:0000313" key="12">
    <source>
        <dbReference type="Proteomes" id="UP000218765"/>
    </source>
</evidence>
<reference evidence="11 12" key="1">
    <citation type="submission" date="2017-05" db="EMBL/GenBank/DDBJ databases">
        <title>Thiocyanate degradation by Thiohalobacter thiocyanaticus FOKN1.</title>
        <authorList>
            <person name="Oshiki M."/>
            <person name="Fukushima T."/>
            <person name="Kawano S."/>
            <person name="Nakagawa J."/>
        </authorList>
    </citation>
    <scope>NUCLEOTIDE SEQUENCE [LARGE SCALE GENOMIC DNA]</scope>
    <source>
        <strain evidence="11 12">FOKN1</strain>
    </source>
</reference>
<dbReference type="InterPro" id="IPR050156">
    <property type="entry name" value="TC-AMP_synthase_SUA5"/>
</dbReference>
<dbReference type="GO" id="GO:0005524">
    <property type="term" value="F:ATP binding"/>
    <property type="evidence" value="ECO:0007669"/>
    <property type="project" value="UniProtKB-UniRule"/>
</dbReference>
<keyword evidence="2 9" id="KW-0963">Cytoplasm</keyword>
<dbReference type="EC" id="2.7.7.87" evidence="9"/>
<gene>
    <name evidence="9" type="primary">tsaC</name>
    <name evidence="11" type="ORF">FOKN1_0276</name>
</gene>
<evidence type="ECO:0000259" key="10">
    <source>
        <dbReference type="PROSITE" id="PS51163"/>
    </source>
</evidence>
<dbReference type="FunFam" id="3.90.870.10:FF:000004">
    <property type="entry name" value="Threonylcarbamoyl-AMP synthase"/>
    <property type="match status" value="1"/>
</dbReference>
<dbReference type="GO" id="GO:0005737">
    <property type="term" value="C:cytoplasm"/>
    <property type="evidence" value="ECO:0007669"/>
    <property type="project" value="UniProtKB-SubCell"/>
</dbReference>
<keyword evidence="3 9" id="KW-0808">Transferase</keyword>
<dbReference type="AlphaFoldDB" id="A0A1Z4VM35"/>
<proteinExistence type="inferred from homology"/>
<dbReference type="Pfam" id="PF01300">
    <property type="entry name" value="Sua5_yciO_yrdC"/>
    <property type="match status" value="1"/>
</dbReference>
<dbReference type="GO" id="GO:0061710">
    <property type="term" value="F:L-threonylcarbamoyladenylate synthase"/>
    <property type="evidence" value="ECO:0007669"/>
    <property type="project" value="UniProtKB-EC"/>
</dbReference>
<dbReference type="InterPro" id="IPR017945">
    <property type="entry name" value="DHBP_synth_RibB-like_a/b_dom"/>
</dbReference>
<dbReference type="InterPro" id="IPR023535">
    <property type="entry name" value="TC-AMP_synthase"/>
</dbReference>
<comment type="catalytic activity">
    <reaction evidence="8 9">
        <text>L-threonine + hydrogencarbonate + ATP = L-threonylcarbamoyladenylate + diphosphate + H2O</text>
        <dbReference type="Rhea" id="RHEA:36407"/>
        <dbReference type="ChEBI" id="CHEBI:15377"/>
        <dbReference type="ChEBI" id="CHEBI:17544"/>
        <dbReference type="ChEBI" id="CHEBI:30616"/>
        <dbReference type="ChEBI" id="CHEBI:33019"/>
        <dbReference type="ChEBI" id="CHEBI:57926"/>
        <dbReference type="ChEBI" id="CHEBI:73682"/>
        <dbReference type="EC" id="2.7.7.87"/>
    </reaction>
</comment>
<evidence type="ECO:0000256" key="4">
    <source>
        <dbReference type="ARBA" id="ARBA00022694"/>
    </source>
</evidence>
<evidence type="ECO:0000256" key="5">
    <source>
        <dbReference type="ARBA" id="ARBA00022695"/>
    </source>
</evidence>
<dbReference type="SUPFAM" id="SSF55821">
    <property type="entry name" value="YrdC/RibB"/>
    <property type="match status" value="1"/>
</dbReference>
<dbReference type="HAMAP" id="MF_01852">
    <property type="entry name" value="TsaC"/>
    <property type="match status" value="1"/>
</dbReference>
<evidence type="ECO:0000256" key="6">
    <source>
        <dbReference type="ARBA" id="ARBA00022741"/>
    </source>
</evidence>
<keyword evidence="5 9" id="KW-0548">Nucleotidyltransferase</keyword>
<dbReference type="PROSITE" id="PS51163">
    <property type="entry name" value="YRDC"/>
    <property type="match status" value="1"/>
</dbReference>
<dbReference type="OrthoDB" id="9814580at2"/>
<keyword evidence="4 9" id="KW-0819">tRNA processing</keyword>
<name>A0A1Z4VM35_9GAMM</name>
<feature type="domain" description="YrdC-like" evidence="10">
    <location>
        <begin position="9"/>
        <end position="191"/>
    </location>
</feature>
<keyword evidence="6 9" id="KW-0547">Nucleotide-binding</keyword>
<keyword evidence="12" id="KW-1185">Reference proteome</keyword>
<dbReference type="KEGG" id="ttc:FOKN1_0276"/>
<sequence>MPNYPVIRPWQLRRTVHALDSGGLAAYPTEAVYGLGCDPLNPEAVQRLLTLKQRPMHKGLILIAAEFAQLEPWLTPLPATRRRTVLASWPGPHTWVWPVSEAVPVWLRGAHTSLAVRVTAHPLARALCAAFGGPLVSTSANPAGRRPARSPLRVHQYFPTGVDAILYGPCVGATGPTPIRDALTGEVLRPA</sequence>
<protein>
    <recommendedName>
        <fullName evidence="9">Threonylcarbamoyl-AMP synthase</fullName>
        <shortName evidence="9">TC-AMP synthase</shortName>
        <ecNumber evidence="9">2.7.7.87</ecNumber>
    </recommendedName>
    <alternativeName>
        <fullName evidence="9">L-threonylcarbamoyladenylate synthase</fullName>
    </alternativeName>
    <alternativeName>
        <fullName evidence="9">t(6)A37 threonylcarbamoyladenosine biosynthesis protein TsaC</fullName>
    </alternativeName>
    <alternativeName>
        <fullName evidence="9">tRNA threonylcarbamoyladenosine biosynthesis protein TsaC</fullName>
    </alternativeName>
</protein>
<evidence type="ECO:0000256" key="1">
    <source>
        <dbReference type="ARBA" id="ARBA00004496"/>
    </source>
</evidence>
<accession>A0A1Z4VM35</accession>
<dbReference type="GO" id="GO:0000049">
    <property type="term" value="F:tRNA binding"/>
    <property type="evidence" value="ECO:0007669"/>
    <property type="project" value="TreeGrafter"/>
</dbReference>
<evidence type="ECO:0000256" key="9">
    <source>
        <dbReference type="HAMAP-Rule" id="MF_01852"/>
    </source>
</evidence>
<comment type="subcellular location">
    <subcellularLocation>
        <location evidence="1 9">Cytoplasm</location>
    </subcellularLocation>
</comment>
<dbReference type="GO" id="GO:0002949">
    <property type="term" value="P:tRNA threonylcarbamoyladenosine modification"/>
    <property type="evidence" value="ECO:0007669"/>
    <property type="project" value="UniProtKB-UniRule"/>
</dbReference>
<dbReference type="RefSeq" id="WP_096363985.1">
    <property type="nucleotide sequence ID" value="NZ_AP018052.1"/>
</dbReference>
<comment type="similarity">
    <text evidence="9">Belongs to the SUA5 family. TsaC subfamily.</text>
</comment>
<dbReference type="Proteomes" id="UP000218765">
    <property type="component" value="Chromosome"/>
</dbReference>
<dbReference type="GO" id="GO:0006450">
    <property type="term" value="P:regulation of translational fidelity"/>
    <property type="evidence" value="ECO:0007669"/>
    <property type="project" value="TreeGrafter"/>
</dbReference>
<organism evidence="11 12">
    <name type="scientific">Thiohalobacter thiocyanaticus</name>
    <dbReference type="NCBI Taxonomy" id="585455"/>
    <lineage>
        <taxon>Bacteria</taxon>
        <taxon>Pseudomonadati</taxon>
        <taxon>Pseudomonadota</taxon>
        <taxon>Gammaproteobacteria</taxon>
        <taxon>Thiohalobacterales</taxon>
        <taxon>Thiohalobacteraceae</taxon>
        <taxon>Thiohalobacter</taxon>
    </lineage>
</organism>
<dbReference type="PANTHER" id="PTHR17490">
    <property type="entry name" value="SUA5"/>
    <property type="match status" value="1"/>
</dbReference>
<evidence type="ECO:0000256" key="7">
    <source>
        <dbReference type="ARBA" id="ARBA00022840"/>
    </source>
</evidence>
<evidence type="ECO:0000256" key="8">
    <source>
        <dbReference type="ARBA" id="ARBA00048366"/>
    </source>
</evidence>
<keyword evidence="7 9" id="KW-0067">ATP-binding</keyword>
<comment type="function">
    <text evidence="9">Required for the formation of a threonylcarbamoyl group on adenosine at position 37 (t(6)A37) in tRNAs that read codons beginning with adenine. Catalyzes the conversion of L-threonine, HCO(3)(-)/CO(2) and ATP to give threonylcarbamoyl-AMP (TC-AMP) as the acyladenylate intermediate, with the release of diphosphate.</text>
</comment>
<evidence type="ECO:0000256" key="2">
    <source>
        <dbReference type="ARBA" id="ARBA00022490"/>
    </source>
</evidence>
<dbReference type="Gene3D" id="3.90.870.10">
    <property type="entry name" value="DHBP synthase"/>
    <property type="match status" value="1"/>
</dbReference>
<dbReference type="PANTHER" id="PTHR17490:SF18">
    <property type="entry name" value="THREONYLCARBAMOYL-AMP SYNTHASE"/>
    <property type="match status" value="1"/>
</dbReference>
<evidence type="ECO:0000313" key="11">
    <source>
        <dbReference type="EMBL" id="BAZ92680.1"/>
    </source>
</evidence>
<dbReference type="InterPro" id="IPR006070">
    <property type="entry name" value="Sua5-like_dom"/>
</dbReference>